<feature type="signal peptide" evidence="1">
    <location>
        <begin position="1"/>
        <end position="18"/>
    </location>
</feature>
<proteinExistence type="predicted"/>
<organism evidence="2">
    <name type="scientific">Echinococcus granulosus</name>
    <name type="common">Hydatid tapeworm</name>
    <dbReference type="NCBI Taxonomy" id="6210"/>
    <lineage>
        <taxon>Eukaryota</taxon>
        <taxon>Metazoa</taxon>
        <taxon>Spiralia</taxon>
        <taxon>Lophotrochozoa</taxon>
        <taxon>Platyhelminthes</taxon>
        <taxon>Cestoda</taxon>
        <taxon>Eucestoda</taxon>
        <taxon>Cyclophyllidea</taxon>
        <taxon>Taeniidae</taxon>
        <taxon>Echinococcus</taxon>
        <taxon>Echinococcus granulosus group</taxon>
    </lineage>
</organism>
<dbReference type="EMBL" id="LK028584">
    <property type="protein sequence ID" value="CDS21787.1"/>
    <property type="molecule type" value="Genomic_DNA"/>
</dbReference>
<keyword evidence="1" id="KW-0732">Signal</keyword>
<gene>
    <name evidence="2" type="ORF">EgrG_000129000</name>
</gene>
<reference evidence="4" key="3">
    <citation type="submission" date="2020-10" db="UniProtKB">
        <authorList>
            <consortium name="WormBaseParasite"/>
        </authorList>
    </citation>
    <scope>IDENTIFICATION</scope>
</reference>
<reference evidence="2 3" key="1">
    <citation type="journal article" date="2013" name="Nature">
        <title>The genomes of four tapeworm species reveal adaptations to parasitism.</title>
        <authorList>
            <person name="Tsai I.J."/>
            <person name="Zarowiecki M."/>
            <person name="Holroyd N."/>
            <person name="Garciarrubio A."/>
            <person name="Sanchez-Flores A."/>
            <person name="Brooks K.L."/>
            <person name="Tracey A."/>
            <person name="Bobes R.J."/>
            <person name="Fragoso G."/>
            <person name="Sciutto E."/>
            <person name="Aslett M."/>
            <person name="Beasley H."/>
            <person name="Bennett H.M."/>
            <person name="Cai J."/>
            <person name="Camicia F."/>
            <person name="Clark R."/>
            <person name="Cucher M."/>
            <person name="De Silva N."/>
            <person name="Day T.A."/>
            <person name="Deplazes P."/>
            <person name="Estrada K."/>
            <person name="Fernandez C."/>
            <person name="Holland P.W."/>
            <person name="Hou J."/>
            <person name="Hu S."/>
            <person name="Huckvale T."/>
            <person name="Hung S.S."/>
            <person name="Kamenetzky L."/>
            <person name="Keane J.A."/>
            <person name="Kiss F."/>
            <person name="Koziol U."/>
            <person name="Lambert O."/>
            <person name="Liu K."/>
            <person name="Luo X."/>
            <person name="Luo Y."/>
            <person name="Macchiaroli N."/>
            <person name="Nichol S."/>
            <person name="Paps J."/>
            <person name="Parkinson J."/>
            <person name="Pouchkina-Stantcheva N."/>
            <person name="Riddiford N."/>
            <person name="Rosenzvit M."/>
            <person name="Salinas G."/>
            <person name="Wasmuth J.D."/>
            <person name="Zamanian M."/>
            <person name="Zheng Y."/>
            <person name="Cai X."/>
            <person name="Soberon X."/>
            <person name="Olson P.D."/>
            <person name="Laclette J.P."/>
            <person name="Brehm K."/>
            <person name="Berriman M."/>
            <person name="Garciarrubio A."/>
            <person name="Bobes R.J."/>
            <person name="Fragoso G."/>
            <person name="Sanchez-Flores A."/>
            <person name="Estrada K."/>
            <person name="Cevallos M.A."/>
            <person name="Morett E."/>
            <person name="Gonzalez V."/>
            <person name="Portillo T."/>
            <person name="Ochoa-Leyva A."/>
            <person name="Jose M.V."/>
            <person name="Sciutto E."/>
            <person name="Landa A."/>
            <person name="Jimenez L."/>
            <person name="Valdes V."/>
            <person name="Carrero J.C."/>
            <person name="Larralde C."/>
            <person name="Morales-Montor J."/>
            <person name="Limon-Lason J."/>
            <person name="Soberon X."/>
            <person name="Laclette J.P."/>
        </authorList>
    </citation>
    <scope>NUCLEOTIDE SEQUENCE [LARGE SCALE GENOMIC DNA]</scope>
</reference>
<evidence type="ECO:0000313" key="4">
    <source>
        <dbReference type="WBParaSite" id="EgrG_000129000"/>
    </source>
</evidence>
<reference evidence="2" key="2">
    <citation type="submission" date="2014-06" db="EMBL/GenBank/DDBJ databases">
        <authorList>
            <person name="Aslett M."/>
        </authorList>
    </citation>
    <scope>NUCLEOTIDE SEQUENCE</scope>
</reference>
<dbReference type="AlphaFoldDB" id="A0A068WTM6"/>
<name>A0A068WTM6_ECHGR</name>
<dbReference type="Proteomes" id="UP000492820">
    <property type="component" value="Unassembled WGS sequence"/>
</dbReference>
<feature type="chain" id="PRO_5035983666" evidence="1">
    <location>
        <begin position="19"/>
        <end position="266"/>
    </location>
</feature>
<dbReference type="OrthoDB" id="6239287at2759"/>
<accession>A0A068WTM6</accession>
<evidence type="ECO:0000313" key="2">
    <source>
        <dbReference type="EMBL" id="CDS21787.1"/>
    </source>
</evidence>
<dbReference type="WBParaSite" id="EgrG_000129000">
    <property type="protein sequence ID" value="EgrG_000129000"/>
    <property type="gene ID" value="EgrG_000129000"/>
</dbReference>
<evidence type="ECO:0000256" key="1">
    <source>
        <dbReference type="SAM" id="SignalP"/>
    </source>
</evidence>
<evidence type="ECO:0000313" key="3">
    <source>
        <dbReference type="Proteomes" id="UP000492820"/>
    </source>
</evidence>
<protein>
    <submittedName>
        <fullName evidence="2 4">Retrovirus Pol polyprotein from type 1</fullName>
    </submittedName>
</protein>
<sequence length="266" mass="30360">MRSVYTLLLSLQIAYTFSLEVAENRLTKQIRIKSDDLLQTQAEEVTAEVKHGEHRQYFVLRKSGVFILLNITSVDLLRIFEEVQHAGDTLHILTSSDDLGLPDKTRHDFEYITNNFCRTPIPDRYFIVLQSFRNRYTMAYRAPSSASGADASRPRAQRLASLKRSLNRQCSRNLAAPLVDNDNASDSFYCIKDSPLLNNLFGQYVEESIYVKKSHDCSKFQMACLRCFKQAKLVANSSSHSESSQPILLASFTTKRYTLYNIFAAT</sequence>